<dbReference type="CDD" id="cd08161">
    <property type="entry name" value="SET"/>
    <property type="match status" value="1"/>
</dbReference>
<dbReference type="eggNOG" id="KOG1082">
    <property type="taxonomic scope" value="Eukaryota"/>
</dbReference>
<dbReference type="HOGENOM" id="CLU_517307_0_0_1"/>
<feature type="region of interest" description="Disordered" evidence="1">
    <location>
        <begin position="1"/>
        <end position="67"/>
    </location>
</feature>
<feature type="compositionally biased region" description="Acidic residues" evidence="1">
    <location>
        <begin position="463"/>
        <end position="476"/>
    </location>
</feature>
<sequence length="527" mass="56336">MEVAMLSDFRLDPQNEFEEDQLLSSQSTITEPSPATTPRPRVLKPRPASTGSSQTTTTEPSTAFSPVPAVLGDRVAGLEPVGTHAHELRQLGIDPKKVPYWFVECCESDGYDTDALVVLARTAPLSPGESTTASPGFELVGDTNVHSARDEWVLDKWPLGFMFLESNWNPHKWKFPPVSIGINGGAGCGCTNCSFDGDCGNALNESKALAISRNTRTGMRGITATAPIPAGEIIGEYLGELDIFGPPFHAGGKVRLMNHSCKPAARFHEVQTGRHLSVVAVTVRDVYPGEEVMVSYGNHLWFVCRCGWWRWRCQHRDIQHLNDMPRHRSDPATTAACHPSISPCCELTNYITREKGGANESHDGEDEGQDDAQLIAEVNAATGGELEHAAGSFGDEELDGSESNEFVGATDDPGDDELPDQAVSTESSSPVTQTSPGEAVPAVLGSIATSNGLVDARFGDLFPSDDDDEDGDEAGDMADGGQGSPQSTEPSTIHAESMMDTPSGGGATTDARRNSGRPSTPKQTRAR</sequence>
<protein>
    <recommendedName>
        <fullName evidence="2">SET domain-containing protein</fullName>
    </recommendedName>
</protein>
<feature type="compositionally biased region" description="Polar residues" evidence="1">
    <location>
        <begin position="516"/>
        <end position="527"/>
    </location>
</feature>
<dbReference type="OrthoDB" id="57563at2759"/>
<dbReference type="SUPFAM" id="SSF82199">
    <property type="entry name" value="SET domain"/>
    <property type="match status" value="1"/>
</dbReference>
<organism evidence="3 4">
    <name type="scientific">Phytophthora nicotianae P1569</name>
    <dbReference type="NCBI Taxonomy" id="1317065"/>
    <lineage>
        <taxon>Eukaryota</taxon>
        <taxon>Sar</taxon>
        <taxon>Stramenopiles</taxon>
        <taxon>Oomycota</taxon>
        <taxon>Peronosporomycetes</taxon>
        <taxon>Peronosporales</taxon>
        <taxon>Peronosporaceae</taxon>
        <taxon>Phytophthora</taxon>
    </lineage>
</organism>
<dbReference type="Pfam" id="PF00856">
    <property type="entry name" value="SET"/>
    <property type="match status" value="1"/>
</dbReference>
<accession>V9FNQ7</accession>
<feature type="region of interest" description="Disordered" evidence="1">
    <location>
        <begin position="458"/>
        <end position="527"/>
    </location>
</feature>
<feature type="compositionally biased region" description="Polar residues" evidence="1">
    <location>
        <begin position="22"/>
        <end position="36"/>
    </location>
</feature>
<feature type="compositionally biased region" description="Polar residues" evidence="1">
    <location>
        <begin position="422"/>
        <end position="436"/>
    </location>
</feature>
<dbReference type="SMART" id="SM00317">
    <property type="entry name" value="SET"/>
    <property type="match status" value="1"/>
</dbReference>
<feature type="region of interest" description="Disordered" evidence="1">
    <location>
        <begin position="391"/>
        <end position="438"/>
    </location>
</feature>
<dbReference type="Proteomes" id="UP000018721">
    <property type="component" value="Unassembled WGS sequence"/>
</dbReference>
<comment type="caution">
    <text evidence="3">The sequence shown here is derived from an EMBL/GenBank/DDBJ whole genome shotgun (WGS) entry which is preliminary data.</text>
</comment>
<reference evidence="3 4" key="1">
    <citation type="submission" date="2013-11" db="EMBL/GenBank/DDBJ databases">
        <title>The Genome Sequence of Phytophthora parasitica P1569.</title>
        <authorList>
            <consortium name="The Broad Institute Genomics Platform"/>
            <person name="Russ C."/>
            <person name="Tyler B."/>
            <person name="Panabieres F."/>
            <person name="Shan W."/>
            <person name="Tripathy S."/>
            <person name="Grunwald N."/>
            <person name="Machado M."/>
            <person name="Johnson C.S."/>
            <person name="Arredondo F."/>
            <person name="Hong C."/>
            <person name="Coffey M."/>
            <person name="Young S.K."/>
            <person name="Zeng Q."/>
            <person name="Gargeya S."/>
            <person name="Fitzgerald M."/>
            <person name="Abouelleil A."/>
            <person name="Alvarado L."/>
            <person name="Chapman S.B."/>
            <person name="Gainer-Dewar J."/>
            <person name="Goldberg J."/>
            <person name="Griggs A."/>
            <person name="Gujja S."/>
            <person name="Hansen M."/>
            <person name="Howarth C."/>
            <person name="Imamovic A."/>
            <person name="Ireland A."/>
            <person name="Larimer J."/>
            <person name="McCowan C."/>
            <person name="Murphy C."/>
            <person name="Pearson M."/>
            <person name="Poon T.W."/>
            <person name="Priest M."/>
            <person name="Roberts A."/>
            <person name="Saif S."/>
            <person name="Shea T."/>
            <person name="Sykes S."/>
            <person name="Wortman J."/>
            <person name="Nusbaum C."/>
            <person name="Birren B."/>
        </authorList>
    </citation>
    <scope>NUCLEOTIDE SEQUENCE [LARGE SCALE GENOMIC DNA]</scope>
    <source>
        <strain evidence="3 4">P1569</strain>
    </source>
</reference>
<dbReference type="PROSITE" id="PS50280">
    <property type="entry name" value="SET"/>
    <property type="match status" value="1"/>
</dbReference>
<name>V9FNQ7_PHYNI</name>
<dbReference type="Gene3D" id="2.170.270.10">
    <property type="entry name" value="SET domain"/>
    <property type="match status" value="1"/>
</dbReference>
<dbReference type="AlphaFoldDB" id="V9FNQ7"/>
<evidence type="ECO:0000313" key="4">
    <source>
        <dbReference type="Proteomes" id="UP000018721"/>
    </source>
</evidence>
<gene>
    <name evidence="3" type="ORF">F443_04262</name>
</gene>
<evidence type="ECO:0000256" key="1">
    <source>
        <dbReference type="SAM" id="MobiDB-lite"/>
    </source>
</evidence>
<keyword evidence="4" id="KW-1185">Reference proteome</keyword>
<dbReference type="InterPro" id="IPR001214">
    <property type="entry name" value="SET_dom"/>
</dbReference>
<evidence type="ECO:0000259" key="2">
    <source>
        <dbReference type="PROSITE" id="PS50280"/>
    </source>
</evidence>
<feature type="domain" description="SET" evidence="2">
    <location>
        <begin position="207"/>
        <end position="297"/>
    </location>
</feature>
<evidence type="ECO:0000313" key="3">
    <source>
        <dbReference type="EMBL" id="ETI52711.1"/>
    </source>
</evidence>
<feature type="compositionally biased region" description="Polar residues" evidence="1">
    <location>
        <begin position="49"/>
        <end position="64"/>
    </location>
</feature>
<proteinExistence type="predicted"/>
<dbReference type="EMBL" id="ANIZ01000776">
    <property type="protein sequence ID" value="ETI52711.1"/>
    <property type="molecule type" value="Genomic_DNA"/>
</dbReference>
<dbReference type="InterPro" id="IPR046341">
    <property type="entry name" value="SET_dom_sf"/>
</dbReference>